<dbReference type="InterPro" id="IPR039418">
    <property type="entry name" value="LexA-like"/>
</dbReference>
<dbReference type="AlphaFoldDB" id="X1P3M5"/>
<organism evidence="5">
    <name type="scientific">marine sediment metagenome</name>
    <dbReference type="NCBI Taxonomy" id="412755"/>
    <lineage>
        <taxon>unclassified sequences</taxon>
        <taxon>metagenomes</taxon>
        <taxon>ecological metagenomes</taxon>
    </lineage>
</organism>
<evidence type="ECO:0000256" key="3">
    <source>
        <dbReference type="ARBA" id="ARBA00023163"/>
    </source>
</evidence>
<evidence type="ECO:0000256" key="1">
    <source>
        <dbReference type="ARBA" id="ARBA00023015"/>
    </source>
</evidence>
<comment type="caution">
    <text evidence="5">The sequence shown here is derived from an EMBL/GenBank/DDBJ whole genome shotgun (WGS) entry which is preliminary data.</text>
</comment>
<evidence type="ECO:0000259" key="4">
    <source>
        <dbReference type="Pfam" id="PF00717"/>
    </source>
</evidence>
<dbReference type="EMBL" id="BARV01038783">
    <property type="protein sequence ID" value="GAI50932.1"/>
    <property type="molecule type" value="Genomic_DNA"/>
</dbReference>
<dbReference type="InterPro" id="IPR036286">
    <property type="entry name" value="LexA/Signal_pep-like_sf"/>
</dbReference>
<dbReference type="InterPro" id="IPR015927">
    <property type="entry name" value="Peptidase_S24_S26A/B/C"/>
</dbReference>
<evidence type="ECO:0000256" key="2">
    <source>
        <dbReference type="ARBA" id="ARBA00023125"/>
    </source>
</evidence>
<dbReference type="Pfam" id="PF00717">
    <property type="entry name" value="Peptidase_S24"/>
    <property type="match status" value="1"/>
</dbReference>
<dbReference type="GO" id="GO:0003677">
    <property type="term" value="F:DNA binding"/>
    <property type="evidence" value="ECO:0007669"/>
    <property type="project" value="UniProtKB-KW"/>
</dbReference>
<keyword evidence="2" id="KW-0238">DNA-binding</keyword>
<dbReference type="CDD" id="cd06529">
    <property type="entry name" value="S24_LexA-like"/>
    <property type="match status" value="1"/>
</dbReference>
<dbReference type="PANTHER" id="PTHR40661:SF3">
    <property type="entry name" value="FELS-1 PROPHAGE TRANSCRIPTIONAL REGULATOR"/>
    <property type="match status" value="1"/>
</dbReference>
<dbReference type="Gene3D" id="2.10.109.10">
    <property type="entry name" value="Umud Fragment, subunit A"/>
    <property type="match status" value="1"/>
</dbReference>
<accession>X1P3M5</accession>
<dbReference type="PANTHER" id="PTHR40661">
    <property type="match status" value="1"/>
</dbReference>
<evidence type="ECO:0000313" key="5">
    <source>
        <dbReference type="EMBL" id="GAI50932.1"/>
    </source>
</evidence>
<reference evidence="5" key="1">
    <citation type="journal article" date="2014" name="Front. Microbiol.">
        <title>High frequency of phylogenetically diverse reductive dehalogenase-homologous genes in deep subseafloor sedimentary metagenomes.</title>
        <authorList>
            <person name="Kawai M."/>
            <person name="Futagami T."/>
            <person name="Toyoda A."/>
            <person name="Takaki Y."/>
            <person name="Nishi S."/>
            <person name="Hori S."/>
            <person name="Arai W."/>
            <person name="Tsubouchi T."/>
            <person name="Morono Y."/>
            <person name="Uchiyama I."/>
            <person name="Ito T."/>
            <person name="Fujiyama A."/>
            <person name="Inagaki F."/>
            <person name="Takami H."/>
        </authorList>
    </citation>
    <scope>NUCLEOTIDE SEQUENCE</scope>
    <source>
        <strain evidence="5">Expedition CK06-06</strain>
    </source>
</reference>
<keyword evidence="3" id="KW-0804">Transcription</keyword>
<dbReference type="SUPFAM" id="SSF51306">
    <property type="entry name" value="LexA/Signal peptidase"/>
    <property type="match status" value="1"/>
</dbReference>
<feature type="domain" description="Peptidase S24/S26A/S26B/S26C" evidence="4">
    <location>
        <begin position="6"/>
        <end position="130"/>
    </location>
</feature>
<proteinExistence type="predicted"/>
<protein>
    <recommendedName>
        <fullName evidence="4">Peptidase S24/S26A/S26B/S26C domain-containing protein</fullName>
    </recommendedName>
</protein>
<sequence>PLFDARASMGPGYALPEHDHVVELIRVSQNWVRDTLPSITGAKNLALLPAFGDSMKGTFNDGDLLWVDRGVKEVKTDAVYVLALRDELYVKRLQRRPDGSILMISDNKKYEPYIIENGERDKFRVLGRVVYAWCGAKV</sequence>
<feature type="non-terminal residue" evidence="5">
    <location>
        <position position="1"/>
    </location>
</feature>
<gene>
    <name evidence="5" type="ORF">S06H3_59643</name>
</gene>
<name>X1P3M5_9ZZZZ</name>
<keyword evidence="1" id="KW-0805">Transcription regulation</keyword>